<sequence>MAFDYFAKESVDIAVIETGLGGRLDSTNIITPMLSIITNIALDHCEHLGFTLGEIAREKAGIIKHGVPVVIGEVLHSTRPIFTRKAEEMESKILFAQEYKFKDVRISDYDMDLKGDYQRFNLRTVLTSLYVLSTNEKFREIVHNNWSDSIIREALKFTAKTTGLGEDGYI</sequence>
<keyword evidence="4" id="KW-0067">ATP-binding</keyword>
<evidence type="ECO:0000313" key="5">
    <source>
        <dbReference type="EMBL" id="MPN33056.1"/>
    </source>
</evidence>
<name>A0A645H3J0_9ZZZZ</name>
<organism evidence="5">
    <name type="scientific">bioreactor metagenome</name>
    <dbReference type="NCBI Taxonomy" id="1076179"/>
    <lineage>
        <taxon>unclassified sequences</taxon>
        <taxon>metagenomes</taxon>
        <taxon>ecological metagenomes</taxon>
    </lineage>
</organism>
<comment type="caution">
    <text evidence="5">The sequence shown here is derived from an EMBL/GenBank/DDBJ whole genome shotgun (WGS) entry which is preliminary data.</text>
</comment>
<dbReference type="InterPro" id="IPR036565">
    <property type="entry name" value="Mur-like_cat_sf"/>
</dbReference>
<dbReference type="PANTHER" id="PTHR11136">
    <property type="entry name" value="FOLYLPOLYGLUTAMATE SYNTHASE-RELATED"/>
    <property type="match status" value="1"/>
</dbReference>
<gene>
    <name evidence="5" type="primary">fpgS_27</name>
    <name evidence="5" type="ORF">SDC9_180539</name>
</gene>
<evidence type="ECO:0000256" key="2">
    <source>
        <dbReference type="ARBA" id="ARBA00022598"/>
    </source>
</evidence>
<accession>A0A645H3J0</accession>
<dbReference type="GO" id="GO:0008841">
    <property type="term" value="F:dihydrofolate synthase activity"/>
    <property type="evidence" value="ECO:0007669"/>
    <property type="project" value="TreeGrafter"/>
</dbReference>
<dbReference type="EC" id="6.3.2.17" evidence="5"/>
<keyword evidence="2 5" id="KW-0436">Ligase</keyword>
<dbReference type="PROSITE" id="PS01012">
    <property type="entry name" value="FOLYLPOLYGLU_SYNT_2"/>
    <property type="match status" value="1"/>
</dbReference>
<dbReference type="GO" id="GO:0005524">
    <property type="term" value="F:ATP binding"/>
    <property type="evidence" value="ECO:0007669"/>
    <property type="project" value="UniProtKB-KW"/>
</dbReference>
<evidence type="ECO:0000256" key="4">
    <source>
        <dbReference type="ARBA" id="ARBA00022840"/>
    </source>
</evidence>
<dbReference type="SUPFAM" id="SSF53623">
    <property type="entry name" value="MurD-like peptide ligases, catalytic domain"/>
    <property type="match status" value="1"/>
</dbReference>
<dbReference type="PANTHER" id="PTHR11136:SF0">
    <property type="entry name" value="DIHYDROFOLATE SYNTHETASE-RELATED"/>
    <property type="match status" value="1"/>
</dbReference>
<dbReference type="Gene3D" id="3.40.1190.10">
    <property type="entry name" value="Mur-like, catalytic domain"/>
    <property type="match status" value="1"/>
</dbReference>
<dbReference type="InterPro" id="IPR001645">
    <property type="entry name" value="Folylpolyglutamate_synth"/>
</dbReference>
<dbReference type="InterPro" id="IPR018109">
    <property type="entry name" value="Folylpolyglutamate_synth_CS"/>
</dbReference>
<keyword evidence="3" id="KW-0547">Nucleotide-binding</keyword>
<proteinExistence type="inferred from homology"/>
<protein>
    <submittedName>
        <fullName evidence="5">Folylpolyglutamate synthase</fullName>
        <ecNumber evidence="5">6.3.2.17</ecNumber>
    </submittedName>
</protein>
<evidence type="ECO:0000256" key="3">
    <source>
        <dbReference type="ARBA" id="ARBA00022741"/>
    </source>
</evidence>
<dbReference type="GO" id="GO:0005737">
    <property type="term" value="C:cytoplasm"/>
    <property type="evidence" value="ECO:0007669"/>
    <property type="project" value="TreeGrafter"/>
</dbReference>
<dbReference type="EMBL" id="VSSQ01085370">
    <property type="protein sequence ID" value="MPN33056.1"/>
    <property type="molecule type" value="Genomic_DNA"/>
</dbReference>
<reference evidence="5" key="1">
    <citation type="submission" date="2019-08" db="EMBL/GenBank/DDBJ databases">
        <authorList>
            <person name="Kucharzyk K."/>
            <person name="Murdoch R.W."/>
            <person name="Higgins S."/>
            <person name="Loffler F."/>
        </authorList>
    </citation>
    <scope>NUCLEOTIDE SEQUENCE</scope>
</reference>
<evidence type="ECO:0000256" key="1">
    <source>
        <dbReference type="ARBA" id="ARBA00008276"/>
    </source>
</evidence>
<comment type="similarity">
    <text evidence="1">Belongs to the folylpolyglutamate synthase family.</text>
</comment>
<dbReference type="GO" id="GO:0004326">
    <property type="term" value="F:tetrahydrofolylpolyglutamate synthase activity"/>
    <property type="evidence" value="ECO:0007669"/>
    <property type="project" value="UniProtKB-EC"/>
</dbReference>
<dbReference type="AlphaFoldDB" id="A0A645H3J0"/>